<dbReference type="STRING" id="410359.Pcal_2171"/>
<dbReference type="InterPro" id="IPR015947">
    <property type="entry name" value="PUA-like_sf"/>
</dbReference>
<dbReference type="EC" id="2.1.1.-" evidence="5"/>
<dbReference type="KEGG" id="pcl:Pcal_2171"/>
<comment type="function">
    <text evidence="5">S-adenosyl-L-methionine-dependent methyltransferase that specifically methylates the C5 position of cytosine 72 in several tRNAs.</text>
</comment>
<dbReference type="SMART" id="SM00359">
    <property type="entry name" value="PUA"/>
    <property type="match status" value="1"/>
</dbReference>
<dbReference type="InterPro" id="IPR004521">
    <property type="entry name" value="Uncharacterised_CHP00451"/>
</dbReference>
<dbReference type="Pfam" id="PF01189">
    <property type="entry name" value="Methyltr_RsmB-F"/>
    <property type="match status" value="1"/>
</dbReference>
<evidence type="ECO:0000259" key="6">
    <source>
        <dbReference type="PROSITE" id="PS51686"/>
    </source>
</evidence>
<evidence type="ECO:0000256" key="1">
    <source>
        <dbReference type="ARBA" id="ARBA00022603"/>
    </source>
</evidence>
<dbReference type="InterPro" id="IPR023267">
    <property type="entry name" value="RCMT"/>
</dbReference>
<sequence length="375" mass="41946">MNFYGIEIDYDLYKHFLEFLTDGEIDALFKAITTPPPRYYVRVNTSRISANELVRRLNARGVPAYRDEHIEEAIWLPVQGPFRVPTARKIVVVDKKAAESVMVGADVYAPGVIKTERVEVGDEVNVVADNGVVVAFGVAVANSDEVLKTRRGLFIKVEKSLYKAPKIRDLPEYAEGLIYSQSLPAIAVGHVAKRLGVEKAVDLNAAPGGKCTHLAQLGMRVFAVDRSWSKISRLREELKRLGLEAQVDVLLHDSRYLDRDFPRLRAGLALVDPPCTDIGVRPKIYHRVTYKAAKTLAQYQLQFLKTALKIADYVIYSTCTLTYVENEEVVLKSRAQTLHLDLPIGAPGWGCETCRRFLPHIHNTPGFFLALLSKG</sequence>
<dbReference type="Pfam" id="PF22458">
    <property type="entry name" value="RsmF-B_ferredox"/>
    <property type="match status" value="1"/>
</dbReference>
<dbReference type="HAMAP" id="MF_02237">
    <property type="entry name" value="NSUN6"/>
    <property type="match status" value="1"/>
</dbReference>
<feature type="binding site" evidence="5">
    <location>
        <position position="299"/>
    </location>
    <ligand>
        <name>S-adenosyl-L-methionine</name>
        <dbReference type="ChEBI" id="CHEBI:59789"/>
    </ligand>
</feature>
<dbReference type="EMBL" id="CP000561">
    <property type="protein sequence ID" value="ABO09586.1"/>
    <property type="molecule type" value="Genomic_DNA"/>
</dbReference>
<dbReference type="NCBIfam" id="TIGR00451">
    <property type="entry name" value="unchar_dom_2"/>
    <property type="match status" value="1"/>
</dbReference>
<feature type="binding site" evidence="5">
    <location>
        <position position="225"/>
    </location>
    <ligand>
        <name>S-adenosyl-L-methionine</name>
        <dbReference type="ChEBI" id="CHEBI:59789"/>
    </ligand>
</feature>
<dbReference type="eggNOG" id="arCOG00973">
    <property type="taxonomic scope" value="Archaea"/>
</dbReference>
<dbReference type="GO" id="GO:0016428">
    <property type="term" value="F:tRNA (cytidine-5-)-methyltransferase activity"/>
    <property type="evidence" value="ECO:0007669"/>
    <property type="project" value="UniProtKB-UniRule"/>
</dbReference>
<dbReference type="Proteomes" id="UP000001431">
    <property type="component" value="Chromosome"/>
</dbReference>
<dbReference type="PANTHER" id="PTHR22807:SF34">
    <property type="entry name" value="TRNA (CYTOSINE(72)-C(5))-METHYLTRANSFERASE NSUN6"/>
    <property type="match status" value="1"/>
</dbReference>
<dbReference type="PANTHER" id="PTHR22807">
    <property type="entry name" value="NOP2 YEAST -RELATED NOL1/NOP2/FMU SUN DOMAIN-CONTAINING"/>
    <property type="match status" value="1"/>
</dbReference>
<keyword evidence="3 5" id="KW-0949">S-adenosyl-L-methionine</keyword>
<keyword evidence="8" id="KW-1185">Reference proteome</keyword>
<evidence type="ECO:0000256" key="2">
    <source>
        <dbReference type="ARBA" id="ARBA00022679"/>
    </source>
</evidence>
<dbReference type="InterPro" id="IPR002478">
    <property type="entry name" value="PUA"/>
</dbReference>
<feature type="active site" description="Nucleophile" evidence="5">
    <location>
        <position position="319"/>
    </location>
</feature>
<dbReference type="HOGENOM" id="CLU_005316_1_0_2"/>
<proteinExistence type="inferred from homology"/>
<feature type="binding site" evidence="5">
    <location>
        <position position="272"/>
    </location>
    <ligand>
        <name>S-adenosyl-L-methionine</name>
        <dbReference type="ChEBI" id="CHEBI:59789"/>
    </ligand>
</feature>
<keyword evidence="4 5" id="KW-0694">RNA-binding</keyword>
<feature type="binding site" evidence="5">
    <location>
        <position position="253"/>
    </location>
    <ligand>
        <name>S-adenosyl-L-methionine</name>
        <dbReference type="ChEBI" id="CHEBI:59789"/>
    </ligand>
</feature>
<protein>
    <recommendedName>
        <fullName evidence="5">tRNA (cytosine(72)-C(5))-methyltransferase</fullName>
        <shortName evidence="5">tRNA:m(5)C72 MTase</shortName>
        <ecNumber evidence="5">2.1.1.-</ecNumber>
    </recommendedName>
</protein>
<dbReference type="GO" id="GO:0000049">
    <property type="term" value="F:tRNA binding"/>
    <property type="evidence" value="ECO:0007669"/>
    <property type="project" value="UniProtKB-UniRule"/>
</dbReference>
<keyword evidence="1 5" id="KW-0489">Methyltransferase</keyword>
<keyword evidence="2 5" id="KW-0808">Transferase</keyword>
<dbReference type="CDD" id="cd07953">
    <property type="entry name" value="PUA"/>
    <property type="match status" value="1"/>
</dbReference>
<feature type="binding site" evidence="5">
    <location>
        <position position="230"/>
    </location>
    <ligand>
        <name>S-adenosyl-L-methionine</name>
        <dbReference type="ChEBI" id="CHEBI:59789"/>
    </ligand>
</feature>
<dbReference type="PROSITE" id="PS50890">
    <property type="entry name" value="PUA"/>
    <property type="match status" value="1"/>
</dbReference>
<dbReference type="PROSITE" id="PS51686">
    <property type="entry name" value="SAM_MT_RSMB_NOP"/>
    <property type="match status" value="1"/>
</dbReference>
<evidence type="ECO:0000256" key="3">
    <source>
        <dbReference type="ARBA" id="ARBA00022691"/>
    </source>
</evidence>
<dbReference type="InterPro" id="IPR043699">
    <property type="entry name" value="NSUN6"/>
</dbReference>
<dbReference type="SUPFAM" id="SSF53335">
    <property type="entry name" value="S-adenosyl-L-methionine-dependent methyltransferases"/>
    <property type="match status" value="1"/>
</dbReference>
<dbReference type="OrthoDB" id="14725at2157"/>
<dbReference type="PRINTS" id="PR02008">
    <property type="entry name" value="RCMTFAMILY"/>
</dbReference>
<evidence type="ECO:0000256" key="5">
    <source>
        <dbReference type="HAMAP-Rule" id="MF_02237"/>
    </source>
</evidence>
<dbReference type="GO" id="GO:0001510">
    <property type="term" value="P:RNA methylation"/>
    <property type="evidence" value="ECO:0007669"/>
    <property type="project" value="InterPro"/>
</dbReference>
<dbReference type="GeneID" id="4909296"/>
<comment type="caution">
    <text evidence="5">Lacks conserved residue(s) required for the propagation of feature annotation.</text>
</comment>
<dbReference type="InterPro" id="IPR054728">
    <property type="entry name" value="RsmB-like_ferredoxin"/>
</dbReference>
<evidence type="ECO:0000313" key="7">
    <source>
        <dbReference type="EMBL" id="ABO09586.1"/>
    </source>
</evidence>
<dbReference type="AlphaFoldDB" id="A3MY69"/>
<evidence type="ECO:0000256" key="4">
    <source>
        <dbReference type="ARBA" id="ARBA00022884"/>
    </source>
</evidence>
<dbReference type="Gene3D" id="2.30.130.10">
    <property type="entry name" value="PUA domain"/>
    <property type="match status" value="1"/>
</dbReference>
<dbReference type="Pfam" id="PF01472">
    <property type="entry name" value="PUA"/>
    <property type="match status" value="1"/>
</dbReference>
<dbReference type="GO" id="GO:0006400">
    <property type="term" value="P:tRNA modification"/>
    <property type="evidence" value="ECO:0007669"/>
    <property type="project" value="UniProtKB-UniRule"/>
</dbReference>
<dbReference type="Gene3D" id="3.40.50.150">
    <property type="entry name" value="Vaccinia Virus protein VP39"/>
    <property type="match status" value="1"/>
</dbReference>
<organism evidence="7 8">
    <name type="scientific">Pyrobaculum calidifontis (strain DSM 21063 / JCM 11548 / VA1)</name>
    <dbReference type="NCBI Taxonomy" id="410359"/>
    <lineage>
        <taxon>Archaea</taxon>
        <taxon>Thermoproteota</taxon>
        <taxon>Thermoprotei</taxon>
        <taxon>Thermoproteales</taxon>
        <taxon>Thermoproteaceae</taxon>
        <taxon>Pyrobaculum</taxon>
    </lineage>
</organism>
<dbReference type="SUPFAM" id="SSF88697">
    <property type="entry name" value="PUA domain-like"/>
    <property type="match status" value="1"/>
</dbReference>
<dbReference type="InterPro" id="IPR036974">
    <property type="entry name" value="PUA_sf"/>
</dbReference>
<comment type="catalytic activity">
    <reaction evidence="5">
        <text>cytidine(72) in tRNA + S-adenosyl-L-methionine = 5-methylcytidine(72) in tRNA + S-adenosyl-L-homocysteine + H(+)</text>
        <dbReference type="Rhea" id="RHEA:61988"/>
        <dbReference type="Rhea" id="RHEA-COMP:15996"/>
        <dbReference type="Rhea" id="RHEA-COMP:15997"/>
        <dbReference type="ChEBI" id="CHEBI:15378"/>
        <dbReference type="ChEBI" id="CHEBI:57856"/>
        <dbReference type="ChEBI" id="CHEBI:59789"/>
        <dbReference type="ChEBI" id="CHEBI:74483"/>
        <dbReference type="ChEBI" id="CHEBI:82748"/>
    </reaction>
</comment>
<dbReference type="RefSeq" id="WP_011850845.1">
    <property type="nucleotide sequence ID" value="NC_009073.1"/>
</dbReference>
<comment type="similarity">
    <text evidence="5">Belongs to the class I-like SAM-binding methyltransferase superfamily. RsmB/NOP family.</text>
</comment>
<gene>
    <name evidence="7" type="ordered locus">Pcal_2171</name>
</gene>
<reference evidence="7" key="1">
    <citation type="submission" date="2007-02" db="EMBL/GenBank/DDBJ databases">
        <title>Complete sequence of Pyrobaculum calidifontis JCM 11548.</title>
        <authorList>
            <consortium name="US DOE Joint Genome Institute"/>
            <person name="Copeland A."/>
            <person name="Lucas S."/>
            <person name="Lapidus A."/>
            <person name="Barry K."/>
            <person name="Glavina del Rio T."/>
            <person name="Dalin E."/>
            <person name="Tice H."/>
            <person name="Pitluck S."/>
            <person name="Chain P."/>
            <person name="Malfatti S."/>
            <person name="Shin M."/>
            <person name="Vergez L."/>
            <person name="Schmutz J."/>
            <person name="Larimer F."/>
            <person name="Land M."/>
            <person name="Hauser L."/>
            <person name="Kyrpides N."/>
            <person name="Mikhailova N."/>
            <person name="Cozen A.E."/>
            <person name="Fitz-Gibbon S.T."/>
            <person name="House C.H."/>
            <person name="Saltikov C."/>
            <person name="Lowe T.M."/>
            <person name="Richardson P."/>
        </authorList>
    </citation>
    <scope>NUCLEOTIDE SEQUENCE [LARGE SCALE GENOMIC DNA]</scope>
    <source>
        <strain evidence="7">JCM 11548</strain>
    </source>
</reference>
<dbReference type="InterPro" id="IPR001678">
    <property type="entry name" value="MeTrfase_RsmB-F_NOP2_dom"/>
</dbReference>
<dbReference type="InterPro" id="IPR029063">
    <property type="entry name" value="SAM-dependent_MTases_sf"/>
</dbReference>
<accession>A3MY69</accession>
<name>A3MY69_PYRCJ</name>
<feature type="domain" description="SAM-dependent MTase RsmB/NOP-type" evidence="6">
    <location>
        <begin position="101"/>
        <end position="375"/>
    </location>
</feature>
<dbReference type="InterPro" id="IPR049560">
    <property type="entry name" value="MeTrfase_RsmB-F_NOP2_cat"/>
</dbReference>
<evidence type="ECO:0000313" key="8">
    <source>
        <dbReference type="Proteomes" id="UP000001431"/>
    </source>
</evidence>